<dbReference type="RefSeq" id="WP_147645384.1">
    <property type="nucleotide sequence ID" value="NZ_CABKVG010000008.1"/>
</dbReference>
<reference evidence="1 2" key="1">
    <citation type="journal article" date="2022" name="Res Sq">
        <title>Evolution of multicellular longitudinally dividing oral cavity symbionts (Neisseriaceae).</title>
        <authorList>
            <person name="Nyongesa S."/>
            <person name="Weber P."/>
            <person name="Bernet E."/>
            <person name="Pullido F."/>
            <person name="Nieckarz M."/>
            <person name="Delaby M."/>
            <person name="Nieves C."/>
            <person name="Viehboeck T."/>
            <person name="Krause N."/>
            <person name="Rivera-Millot A."/>
            <person name="Nakamura A."/>
            <person name="Vischer N."/>
            <person name="VanNieuwenhze M."/>
            <person name="Brun Y."/>
            <person name="Cava F."/>
            <person name="Bulgheresi S."/>
            <person name="Veyrier F."/>
        </authorList>
    </citation>
    <scope>NUCLEOTIDE SEQUENCE [LARGE SCALE GENOMIC DNA]</scope>
    <source>
        <strain evidence="1 2">SN4</strain>
    </source>
</reference>
<organism evidence="1 2">
    <name type="scientific">Vitreoscilla massiliensis</name>
    <dbReference type="NCBI Taxonomy" id="1689272"/>
    <lineage>
        <taxon>Bacteria</taxon>
        <taxon>Pseudomonadati</taxon>
        <taxon>Pseudomonadota</taxon>
        <taxon>Betaproteobacteria</taxon>
        <taxon>Neisseriales</taxon>
        <taxon>Neisseriaceae</taxon>
        <taxon>Vitreoscilla</taxon>
    </lineage>
</organism>
<keyword evidence="2" id="KW-1185">Reference proteome</keyword>
<name>A0ABY4E3Y9_9NEIS</name>
<protein>
    <submittedName>
        <fullName evidence="1">Uncharacterized protein</fullName>
    </submittedName>
</protein>
<evidence type="ECO:0000313" key="2">
    <source>
        <dbReference type="Proteomes" id="UP000832011"/>
    </source>
</evidence>
<dbReference type="EMBL" id="CP091511">
    <property type="protein sequence ID" value="UOO90043.1"/>
    <property type="molecule type" value="Genomic_DNA"/>
</dbReference>
<sequence length="79" mass="9231">MKPWVFEKAKHTVRFTCKALEDPELSAPTILHLHCVLHESLKILAYASGHLELWNRELVKKFAFHPEQCEEFLSQFGQP</sequence>
<accession>A0ABY4E3Y9</accession>
<evidence type="ECO:0000313" key="1">
    <source>
        <dbReference type="EMBL" id="UOO90043.1"/>
    </source>
</evidence>
<proteinExistence type="predicted"/>
<dbReference type="Proteomes" id="UP000832011">
    <property type="component" value="Chromosome"/>
</dbReference>
<gene>
    <name evidence="1" type="ORF">LVJ82_03375</name>
</gene>